<evidence type="ECO:0000256" key="4">
    <source>
        <dbReference type="ARBA" id="ARBA00023172"/>
    </source>
</evidence>
<reference evidence="7" key="1">
    <citation type="submission" date="2016-10" db="EMBL/GenBank/DDBJ databases">
        <authorList>
            <person name="Varghese N."/>
            <person name="Submissions S."/>
        </authorList>
    </citation>
    <scope>NUCLEOTIDE SEQUENCE [LARGE SCALE GENOMIC DNA]</scope>
    <source>
        <strain evidence="7">DSM 18130</strain>
    </source>
</reference>
<dbReference type="PANTHER" id="PTHR30563">
    <property type="entry name" value="DNA RECOMBINATION PROTEIN RMUC"/>
    <property type="match status" value="1"/>
</dbReference>
<keyword evidence="4" id="KW-0233">DNA recombination</keyword>
<comment type="similarity">
    <text evidence="2">Belongs to the RmuC family.</text>
</comment>
<evidence type="ECO:0000256" key="5">
    <source>
        <dbReference type="SAM" id="Coils"/>
    </source>
</evidence>
<dbReference type="Proteomes" id="UP000198836">
    <property type="component" value="Unassembled WGS sequence"/>
</dbReference>
<gene>
    <name evidence="6" type="ORF">SAMN04488511_103398</name>
</gene>
<dbReference type="Pfam" id="PF02646">
    <property type="entry name" value="RmuC"/>
    <property type="match status" value="1"/>
</dbReference>
<protein>
    <submittedName>
        <fullName evidence="6">DNA recombination protein RmuC</fullName>
    </submittedName>
</protein>
<evidence type="ECO:0000256" key="1">
    <source>
        <dbReference type="ARBA" id="ARBA00003416"/>
    </source>
</evidence>
<keyword evidence="7" id="KW-1185">Reference proteome</keyword>
<evidence type="ECO:0000313" key="6">
    <source>
        <dbReference type="EMBL" id="SFA43606.1"/>
    </source>
</evidence>
<proteinExistence type="inferred from homology"/>
<feature type="coiled-coil region" evidence="5">
    <location>
        <begin position="36"/>
        <end position="127"/>
    </location>
</feature>
<dbReference type="AlphaFoldDB" id="A0A1I0SXS7"/>
<evidence type="ECO:0000313" key="7">
    <source>
        <dbReference type="Proteomes" id="UP000198836"/>
    </source>
</evidence>
<keyword evidence="3 5" id="KW-0175">Coiled coil</keyword>
<dbReference type="OrthoDB" id="370725at2"/>
<name>A0A1I0SXS7_9SPHI</name>
<dbReference type="GO" id="GO:0006310">
    <property type="term" value="P:DNA recombination"/>
    <property type="evidence" value="ECO:0007669"/>
    <property type="project" value="UniProtKB-KW"/>
</dbReference>
<evidence type="ECO:0000256" key="3">
    <source>
        <dbReference type="ARBA" id="ARBA00023054"/>
    </source>
</evidence>
<sequence>MEIAGIALLIVILIVLVILLLKKPQASIPIVSLEDFERTKSENETLKIRLAKADERVSNLSAEKEHITLLLKDEQRRLIDELQAERDRLADANRELESTRSFYLAEKEKLAEQKLSYEQSQQKLNKDFELIANKILEEKSTKFIEQNRTNLDIILNPLKENIKAFEDKVEKVYKAESDERNILKGVISELQIQSKLIQEDANNLTKALKGDSKKQGNWGEIILEKVLERSGLVRDQEYRIQASHASAEGSRYQPDVVIDLPDDKHLVVDAKVSLVAYERSVSADTDEEREGYVKQHLASIKNHIQELSSKNYQDLYKINSPDFVLLFVPIESSFSIAVQKDAELFNFAWDRRVVIVSPSTLLATLRTIASIWKQERQNRNVMEIARLSGSMYDKFVGFIADMENIGKHIKNGQDAYDKAINKLSAGTGNLTNTSEKIKKLGAKTSKQIDTKYLDLNEIQDL</sequence>
<dbReference type="EMBL" id="FOJM01000003">
    <property type="protein sequence ID" value="SFA43606.1"/>
    <property type="molecule type" value="Genomic_DNA"/>
</dbReference>
<evidence type="ECO:0000256" key="2">
    <source>
        <dbReference type="ARBA" id="ARBA00009840"/>
    </source>
</evidence>
<organism evidence="6 7">
    <name type="scientific">Pedobacter suwonensis</name>
    <dbReference type="NCBI Taxonomy" id="332999"/>
    <lineage>
        <taxon>Bacteria</taxon>
        <taxon>Pseudomonadati</taxon>
        <taxon>Bacteroidota</taxon>
        <taxon>Sphingobacteriia</taxon>
        <taxon>Sphingobacteriales</taxon>
        <taxon>Sphingobacteriaceae</taxon>
        <taxon>Pedobacter</taxon>
    </lineage>
</organism>
<comment type="function">
    <text evidence="1">Involved in DNA recombination.</text>
</comment>
<accession>A0A1I0SXS7</accession>
<dbReference type="PANTHER" id="PTHR30563:SF0">
    <property type="entry name" value="DNA RECOMBINATION PROTEIN RMUC"/>
    <property type="match status" value="1"/>
</dbReference>
<dbReference type="InterPro" id="IPR003798">
    <property type="entry name" value="DNA_recombination_RmuC"/>
</dbReference>
<dbReference type="RefSeq" id="WP_090981387.1">
    <property type="nucleotide sequence ID" value="NZ_FOJM01000003.1"/>
</dbReference>